<dbReference type="InterPro" id="IPR038607">
    <property type="entry name" value="PhoD-like_sf"/>
</dbReference>
<keyword evidence="6" id="KW-1185">Reference proteome</keyword>
<dbReference type="InterPro" id="IPR018946">
    <property type="entry name" value="PhoD-like_MPP"/>
</dbReference>
<evidence type="ECO:0000259" key="4">
    <source>
        <dbReference type="Pfam" id="PF18962"/>
    </source>
</evidence>
<dbReference type="EC" id="3.1.3.1" evidence="5"/>
<dbReference type="Proteomes" id="UP000004095">
    <property type="component" value="Unassembled WGS sequence"/>
</dbReference>
<keyword evidence="1" id="KW-0732">Signal</keyword>
<organism evidence="5 6">
    <name type="scientific">Microscilla marina ATCC 23134</name>
    <dbReference type="NCBI Taxonomy" id="313606"/>
    <lineage>
        <taxon>Bacteria</taxon>
        <taxon>Pseudomonadati</taxon>
        <taxon>Bacteroidota</taxon>
        <taxon>Cytophagia</taxon>
        <taxon>Cytophagales</taxon>
        <taxon>Microscillaceae</taxon>
        <taxon>Microscilla</taxon>
    </lineage>
</organism>
<keyword evidence="5" id="KW-0378">Hydrolase</keyword>
<comment type="caution">
    <text evidence="5">The sequence shown here is derived from an EMBL/GenBank/DDBJ whole genome shotgun (WGS) entry which is preliminary data.</text>
</comment>
<dbReference type="PANTHER" id="PTHR43606">
    <property type="entry name" value="PHOSPHATASE, PUTATIVE (AFU_ORTHOLOGUE AFUA_6G08710)-RELATED"/>
    <property type="match status" value="1"/>
</dbReference>
<dbReference type="Pfam" id="PF18962">
    <property type="entry name" value="Por_Secre_tail"/>
    <property type="match status" value="1"/>
</dbReference>
<dbReference type="Gene3D" id="3.60.21.70">
    <property type="entry name" value="PhoD-like phosphatase"/>
    <property type="match status" value="1"/>
</dbReference>
<proteinExistence type="predicted"/>
<dbReference type="AlphaFoldDB" id="A1ZYK6"/>
<dbReference type="Pfam" id="PF16655">
    <property type="entry name" value="PhoD_N"/>
    <property type="match status" value="1"/>
</dbReference>
<evidence type="ECO:0000259" key="2">
    <source>
        <dbReference type="Pfam" id="PF09423"/>
    </source>
</evidence>
<dbReference type="NCBIfam" id="TIGR04183">
    <property type="entry name" value="Por_Secre_tail"/>
    <property type="match status" value="1"/>
</dbReference>
<dbReference type="InterPro" id="IPR029052">
    <property type="entry name" value="Metallo-depent_PP-like"/>
</dbReference>
<accession>A1ZYK6</accession>
<feature type="domain" description="Secretion system C-terminal sorting" evidence="4">
    <location>
        <begin position="563"/>
        <end position="635"/>
    </location>
</feature>
<dbReference type="Pfam" id="PF09423">
    <property type="entry name" value="PhoD"/>
    <property type="match status" value="1"/>
</dbReference>
<dbReference type="Gene3D" id="2.60.40.380">
    <property type="entry name" value="Purple acid phosphatase-like, N-terminal"/>
    <property type="match status" value="1"/>
</dbReference>
<dbReference type="GO" id="GO:0004035">
    <property type="term" value="F:alkaline phosphatase activity"/>
    <property type="evidence" value="ECO:0007669"/>
    <property type="project" value="UniProtKB-EC"/>
</dbReference>
<gene>
    <name evidence="5" type="ORF">M23134_06251</name>
</gene>
<feature type="chain" id="PRO_5002642544" evidence="1">
    <location>
        <begin position="45"/>
        <end position="636"/>
    </location>
</feature>
<dbReference type="InterPro" id="IPR052900">
    <property type="entry name" value="Phospholipid_Metab_Enz"/>
</dbReference>
<dbReference type="InterPro" id="IPR026444">
    <property type="entry name" value="Secre_tail"/>
</dbReference>
<evidence type="ECO:0000313" key="5">
    <source>
        <dbReference type="EMBL" id="EAY24509.1"/>
    </source>
</evidence>
<evidence type="ECO:0000313" key="6">
    <source>
        <dbReference type="Proteomes" id="UP000004095"/>
    </source>
</evidence>
<evidence type="ECO:0000256" key="1">
    <source>
        <dbReference type="SAM" id="SignalP"/>
    </source>
</evidence>
<dbReference type="SUPFAM" id="SSF56300">
    <property type="entry name" value="Metallo-dependent phosphatases"/>
    <property type="match status" value="1"/>
</dbReference>
<feature type="signal peptide" evidence="1">
    <location>
        <begin position="1"/>
        <end position="44"/>
    </location>
</feature>
<feature type="domain" description="PhoD-like phosphatase metallophosphatase" evidence="2">
    <location>
        <begin position="174"/>
        <end position="492"/>
    </location>
</feature>
<dbReference type="PANTHER" id="PTHR43606:SF7">
    <property type="entry name" value="PHOSPHATASE, PUTATIVE (AFU_ORTHOLOGUE AFUA_6G08710)-RELATED"/>
    <property type="match status" value="1"/>
</dbReference>
<protein>
    <submittedName>
        <fullName evidence="5">Alkaline phosphatase D (APaseD)</fullName>
        <ecNumber evidence="5">3.1.3.1</ecNumber>
    </submittedName>
</protein>
<reference evidence="5 6" key="1">
    <citation type="submission" date="2007-01" db="EMBL/GenBank/DDBJ databases">
        <authorList>
            <person name="Haygood M."/>
            <person name="Podell S."/>
            <person name="Anderson C."/>
            <person name="Hopkinson B."/>
            <person name="Roe K."/>
            <person name="Barbeau K."/>
            <person name="Gaasterland T."/>
            <person name="Ferriera S."/>
            <person name="Johnson J."/>
            <person name="Kravitz S."/>
            <person name="Beeson K."/>
            <person name="Sutton G."/>
            <person name="Rogers Y.-H."/>
            <person name="Friedman R."/>
            <person name="Frazier M."/>
            <person name="Venter J.C."/>
        </authorList>
    </citation>
    <scope>NUCLEOTIDE SEQUENCE [LARGE SCALE GENOMIC DNA]</scope>
    <source>
        <strain evidence="5 6">ATCC 23134</strain>
    </source>
</reference>
<evidence type="ECO:0000259" key="3">
    <source>
        <dbReference type="Pfam" id="PF16655"/>
    </source>
</evidence>
<dbReference type="InterPro" id="IPR032093">
    <property type="entry name" value="PhoD_N"/>
</dbReference>
<sequence length="636" mass="72613">MRAFSKNKQKLYYPIFTKNNYILRFFMKKLILILCLMAASIATGYTQSPLPDGVISLPDNMYPGQAPFYYGVASGDPLSDRVIIWTHVMPANLSVTQQTVTWQVATDPNFTQLVRSGTAQTTAARDWTVKVDVTGLAPYHNYYYRFIAADGRTSVTGKTRTAPAANQSLNNLRFAVVSCTNLFSGYFNGYRRIGHRTDIDAVIHLGDYIYNKPDDFRAPVPAPTKPETLAEWRARHQLYLLDPDLRWAKQNHPFIIVWDNHDLFSTGKTSPDNIGDAIRAFREWVPVRDVPGKADIIYRKLNYGTLLDIVMIDIKTKRDYPEDVANPEKRTTLGQEQRAWLEEQLVNSTTKWRIIGNQKLFGTLAVGDDFEWFNNKGWDAYPAERRSIMRTLKKRTKGNNMIVTGDAHVSIANDLPIDHTAPIWSDKRKSQAVEFLPTSLTSDNGDEKGVAVAALRAAEVILRTINPHIKYVDLQKHGYGILDVRPDRSVAEFWYVNKDKVTDNEKFAKGLKVKSGKDKWQDNDVNSPTTEIPFAQRLLKNTRTTQTLLNKQTEKLQRSQVKLFPNPNEGEFFIRLPQQFSQIKIQVYNDKAELVFKQSAQDTQRVNLKIKNLPTGKYYIKVLADGQEVVKHMLVK</sequence>
<dbReference type="eggNOG" id="COG3540">
    <property type="taxonomic scope" value="Bacteria"/>
</dbReference>
<name>A1ZYK6_MICM2</name>
<dbReference type="CDD" id="cd07389">
    <property type="entry name" value="MPP_PhoD"/>
    <property type="match status" value="1"/>
</dbReference>
<feature type="domain" description="Phospholipase D N-terminal" evidence="3">
    <location>
        <begin position="71"/>
        <end position="161"/>
    </location>
</feature>
<dbReference type="EMBL" id="AAWS01000067">
    <property type="protein sequence ID" value="EAY24509.1"/>
    <property type="molecule type" value="Genomic_DNA"/>
</dbReference>